<accession>A0A8S3ZE14</accession>
<dbReference type="InterPro" id="IPR020479">
    <property type="entry name" value="HD_metazoa"/>
</dbReference>
<dbReference type="GO" id="GO:0030154">
    <property type="term" value="P:cell differentiation"/>
    <property type="evidence" value="ECO:0007669"/>
    <property type="project" value="TreeGrafter"/>
</dbReference>
<evidence type="ECO:0000256" key="3">
    <source>
        <dbReference type="ARBA" id="ARBA00023155"/>
    </source>
</evidence>
<evidence type="ECO:0000256" key="4">
    <source>
        <dbReference type="ARBA" id="ARBA00023242"/>
    </source>
</evidence>
<dbReference type="GO" id="GO:0005634">
    <property type="term" value="C:nucleus"/>
    <property type="evidence" value="ECO:0007669"/>
    <property type="project" value="UniProtKB-SubCell"/>
</dbReference>
<dbReference type="InterPro" id="IPR000047">
    <property type="entry name" value="HTH_motif"/>
</dbReference>
<comment type="caution">
    <text evidence="9">The sequence shown here is derived from an EMBL/GenBank/DDBJ whole genome shotgun (WGS) entry which is preliminary data.</text>
</comment>
<feature type="DNA-binding region" description="Homeobox" evidence="5">
    <location>
        <begin position="23"/>
        <end position="82"/>
    </location>
</feature>
<evidence type="ECO:0000256" key="7">
    <source>
        <dbReference type="SAM" id="MobiDB-lite"/>
    </source>
</evidence>
<keyword evidence="10" id="KW-1185">Reference proteome</keyword>
<keyword evidence="2 5" id="KW-0238">DNA-binding</keyword>
<dbReference type="PRINTS" id="PR00024">
    <property type="entry name" value="HOMEOBOX"/>
</dbReference>
<protein>
    <recommendedName>
        <fullName evidence="8">Homeobox domain-containing protein</fullName>
    </recommendedName>
</protein>
<feature type="non-terminal residue" evidence="9">
    <location>
        <position position="372"/>
    </location>
</feature>
<dbReference type="InterPro" id="IPR050394">
    <property type="entry name" value="Homeobox_NK-like"/>
</dbReference>
<reference evidence="9" key="1">
    <citation type="submission" date="2021-04" db="EMBL/GenBank/DDBJ databases">
        <authorList>
            <consortium name="Molecular Ecology Group"/>
        </authorList>
    </citation>
    <scope>NUCLEOTIDE SEQUENCE</scope>
</reference>
<gene>
    <name evidence="9" type="ORF">CUNI_LOCUS11558</name>
</gene>
<dbReference type="GO" id="GO:0000981">
    <property type="term" value="F:DNA-binding transcription factor activity, RNA polymerase II-specific"/>
    <property type="evidence" value="ECO:0007669"/>
    <property type="project" value="InterPro"/>
</dbReference>
<name>A0A8S3ZE14_9EUPU</name>
<proteinExistence type="predicted"/>
<evidence type="ECO:0000259" key="8">
    <source>
        <dbReference type="PROSITE" id="PS50071"/>
    </source>
</evidence>
<dbReference type="OrthoDB" id="6159439at2759"/>
<dbReference type="Pfam" id="PF00046">
    <property type="entry name" value="Homeodomain"/>
    <property type="match status" value="1"/>
</dbReference>
<sequence>PDVNDKKRKLDEEAKDDPNGAKKKKARTTFTGRQIFELEKQFEQKKYLSSAERAEMASQLAVTETQVKIWFQNRRTKWKKQENISSAEVAEHKLNVEKNIIKAKNRKNSESRSELPLEHQVDFESRGAFGHFNSIVTRDVINLGEGMEVKSDIHSQLRLLPYASKAVASRSVDLNSTDRRKGDNFKVGCFIKAEASEFVIAADFANGDVGGITHHKNVEVSKQAESSKQMAESSRTFVSSKVKDIHPSSMEGIFGVALNCEDNCSGSPQSSSSDVEPEVSYSQQSVRLEHRVPTLIDSATSPSPPPSLDFTDSLESCKSRNEARHQTLATIPVDFILSAKQAESQLSAESIVTVSESAIEKDDSYETIDMSS</sequence>
<dbReference type="InterPro" id="IPR001356">
    <property type="entry name" value="HD"/>
</dbReference>
<dbReference type="PANTHER" id="PTHR24340:SF70">
    <property type="entry name" value="NK7.1, ISOFORM A"/>
    <property type="match status" value="1"/>
</dbReference>
<dbReference type="Gene3D" id="1.10.10.60">
    <property type="entry name" value="Homeodomain-like"/>
    <property type="match status" value="1"/>
</dbReference>
<dbReference type="EMBL" id="CAJHNH020002223">
    <property type="protein sequence ID" value="CAG5126000.1"/>
    <property type="molecule type" value="Genomic_DNA"/>
</dbReference>
<dbReference type="PROSITE" id="PS50071">
    <property type="entry name" value="HOMEOBOX_2"/>
    <property type="match status" value="1"/>
</dbReference>
<feature type="region of interest" description="Disordered" evidence="7">
    <location>
        <begin position="265"/>
        <end position="284"/>
    </location>
</feature>
<dbReference type="PRINTS" id="PR00031">
    <property type="entry name" value="HTHREPRESSR"/>
</dbReference>
<dbReference type="GO" id="GO:0000978">
    <property type="term" value="F:RNA polymerase II cis-regulatory region sequence-specific DNA binding"/>
    <property type="evidence" value="ECO:0007669"/>
    <property type="project" value="TreeGrafter"/>
</dbReference>
<feature type="domain" description="Homeobox" evidence="8">
    <location>
        <begin position="21"/>
        <end position="81"/>
    </location>
</feature>
<evidence type="ECO:0000313" key="10">
    <source>
        <dbReference type="Proteomes" id="UP000678393"/>
    </source>
</evidence>
<feature type="compositionally biased region" description="Basic and acidic residues" evidence="7">
    <location>
        <begin position="1"/>
        <end position="20"/>
    </location>
</feature>
<comment type="subcellular location">
    <subcellularLocation>
        <location evidence="1 5 6">Nucleus</location>
    </subcellularLocation>
</comment>
<dbReference type="CDD" id="cd00086">
    <property type="entry name" value="homeodomain"/>
    <property type="match status" value="1"/>
</dbReference>
<evidence type="ECO:0000256" key="6">
    <source>
        <dbReference type="RuleBase" id="RU000682"/>
    </source>
</evidence>
<feature type="region of interest" description="Disordered" evidence="7">
    <location>
        <begin position="1"/>
        <end position="28"/>
    </location>
</feature>
<dbReference type="InterPro" id="IPR009057">
    <property type="entry name" value="Homeodomain-like_sf"/>
</dbReference>
<dbReference type="SMART" id="SM00389">
    <property type="entry name" value="HOX"/>
    <property type="match status" value="1"/>
</dbReference>
<keyword evidence="4 5" id="KW-0539">Nucleus</keyword>
<dbReference type="InterPro" id="IPR017970">
    <property type="entry name" value="Homeobox_CS"/>
</dbReference>
<dbReference type="Proteomes" id="UP000678393">
    <property type="component" value="Unassembled WGS sequence"/>
</dbReference>
<evidence type="ECO:0000256" key="5">
    <source>
        <dbReference type="PROSITE-ProRule" id="PRU00108"/>
    </source>
</evidence>
<evidence type="ECO:0000256" key="1">
    <source>
        <dbReference type="ARBA" id="ARBA00004123"/>
    </source>
</evidence>
<keyword evidence="3 5" id="KW-0371">Homeobox</keyword>
<evidence type="ECO:0000313" key="9">
    <source>
        <dbReference type="EMBL" id="CAG5126000.1"/>
    </source>
</evidence>
<dbReference type="PANTHER" id="PTHR24340">
    <property type="entry name" value="HOMEOBOX PROTEIN NKX"/>
    <property type="match status" value="1"/>
</dbReference>
<organism evidence="9 10">
    <name type="scientific">Candidula unifasciata</name>
    <dbReference type="NCBI Taxonomy" id="100452"/>
    <lineage>
        <taxon>Eukaryota</taxon>
        <taxon>Metazoa</taxon>
        <taxon>Spiralia</taxon>
        <taxon>Lophotrochozoa</taxon>
        <taxon>Mollusca</taxon>
        <taxon>Gastropoda</taxon>
        <taxon>Heterobranchia</taxon>
        <taxon>Euthyneura</taxon>
        <taxon>Panpulmonata</taxon>
        <taxon>Eupulmonata</taxon>
        <taxon>Stylommatophora</taxon>
        <taxon>Helicina</taxon>
        <taxon>Helicoidea</taxon>
        <taxon>Geomitridae</taxon>
        <taxon>Candidula</taxon>
    </lineage>
</organism>
<dbReference type="PROSITE" id="PS00027">
    <property type="entry name" value="HOMEOBOX_1"/>
    <property type="match status" value="1"/>
</dbReference>
<dbReference type="AlphaFoldDB" id="A0A8S3ZE14"/>
<dbReference type="SUPFAM" id="SSF46689">
    <property type="entry name" value="Homeodomain-like"/>
    <property type="match status" value="1"/>
</dbReference>
<evidence type="ECO:0000256" key="2">
    <source>
        <dbReference type="ARBA" id="ARBA00023125"/>
    </source>
</evidence>